<dbReference type="RefSeq" id="WP_156972769.1">
    <property type="nucleotide sequence ID" value="NZ_JAMDMJ010000029.1"/>
</dbReference>
<evidence type="ECO:0000313" key="3">
    <source>
        <dbReference type="Proteomes" id="UP001527202"/>
    </source>
</evidence>
<feature type="region of interest" description="Disordered" evidence="1">
    <location>
        <begin position="1"/>
        <end position="20"/>
    </location>
</feature>
<dbReference type="EMBL" id="JAMDMJ010000029">
    <property type="protein sequence ID" value="MCY9598321.1"/>
    <property type="molecule type" value="Genomic_DNA"/>
</dbReference>
<protein>
    <submittedName>
        <fullName evidence="2">Uncharacterized protein</fullName>
    </submittedName>
</protein>
<keyword evidence="3" id="KW-1185">Reference proteome</keyword>
<proteinExistence type="predicted"/>
<organism evidence="2 3">
    <name type="scientific">Paenibacillus chitinolyticus</name>
    <dbReference type="NCBI Taxonomy" id="79263"/>
    <lineage>
        <taxon>Bacteria</taxon>
        <taxon>Bacillati</taxon>
        <taxon>Bacillota</taxon>
        <taxon>Bacilli</taxon>
        <taxon>Bacillales</taxon>
        <taxon>Paenibacillaceae</taxon>
        <taxon>Paenibacillus</taxon>
    </lineage>
</organism>
<gene>
    <name evidence="2" type="ORF">M5X16_21475</name>
</gene>
<dbReference type="Proteomes" id="UP001527202">
    <property type="component" value="Unassembled WGS sequence"/>
</dbReference>
<evidence type="ECO:0000256" key="1">
    <source>
        <dbReference type="SAM" id="MobiDB-lite"/>
    </source>
</evidence>
<reference evidence="2 3" key="1">
    <citation type="submission" date="2022-05" db="EMBL/GenBank/DDBJ databases">
        <title>Genome Sequencing of Bee-Associated Microbes.</title>
        <authorList>
            <person name="Dunlap C."/>
        </authorList>
    </citation>
    <scope>NUCLEOTIDE SEQUENCE [LARGE SCALE GENOMIC DNA]</scope>
    <source>
        <strain evidence="2 3">NRRL B-23120</strain>
    </source>
</reference>
<sequence length="54" mass="5702">MGYGGSAIATGEAGMLQGGDRLPDAEVNFSPLESMDRQLHVYGRSVYIIEAIAS</sequence>
<evidence type="ECO:0000313" key="2">
    <source>
        <dbReference type="EMBL" id="MCY9598321.1"/>
    </source>
</evidence>
<accession>A0ABT4FIH1</accession>
<comment type="caution">
    <text evidence="2">The sequence shown here is derived from an EMBL/GenBank/DDBJ whole genome shotgun (WGS) entry which is preliminary data.</text>
</comment>
<name>A0ABT4FIH1_9BACL</name>